<gene>
    <name evidence="2" type="ORF">GA0070216_12058</name>
</gene>
<proteinExistence type="predicted"/>
<reference evidence="3" key="1">
    <citation type="submission" date="2016-06" db="EMBL/GenBank/DDBJ databases">
        <authorList>
            <person name="Varghese N."/>
            <person name="Submissions Spin"/>
        </authorList>
    </citation>
    <scope>NUCLEOTIDE SEQUENCE [LARGE SCALE GENOMIC DNA]</scope>
    <source>
        <strain evidence="3">DSM 44100</strain>
    </source>
</reference>
<feature type="chain" id="PRO_5008711409" evidence="1">
    <location>
        <begin position="37"/>
        <end position="100"/>
    </location>
</feature>
<dbReference type="EMBL" id="FMCU01000020">
    <property type="protein sequence ID" value="SCF46739.1"/>
    <property type="molecule type" value="Genomic_DNA"/>
</dbReference>
<dbReference type="AlphaFoldDB" id="A0A1C5ANE2"/>
<sequence length="100" mass="10543">MLPRWNSIVFTERKSRWVASRLLSLLAIVVATRASASVSAGPPEDVGNADPTTGERLALVLDRGRLVESGPPGALLAAGGPFVRLAGVPDALRSWPDRVS</sequence>
<accession>A0A1C5ANE2</accession>
<evidence type="ECO:0000313" key="3">
    <source>
        <dbReference type="Proteomes" id="UP000198797"/>
    </source>
</evidence>
<feature type="signal peptide" evidence="1">
    <location>
        <begin position="1"/>
        <end position="36"/>
    </location>
</feature>
<evidence type="ECO:0000256" key="1">
    <source>
        <dbReference type="SAM" id="SignalP"/>
    </source>
</evidence>
<evidence type="ECO:0000313" key="2">
    <source>
        <dbReference type="EMBL" id="SCF46739.1"/>
    </source>
</evidence>
<keyword evidence="3" id="KW-1185">Reference proteome</keyword>
<name>A0A1C5ANE2_9ACTN</name>
<protein>
    <submittedName>
        <fullName evidence="2">Uncharacterized protein</fullName>
    </submittedName>
</protein>
<keyword evidence="1" id="KW-0732">Signal</keyword>
<dbReference type="Proteomes" id="UP000198797">
    <property type="component" value="Unassembled WGS sequence"/>
</dbReference>
<organism evidence="2 3">
    <name type="scientific">Micromonospora matsumotoense</name>
    <dbReference type="NCBI Taxonomy" id="121616"/>
    <lineage>
        <taxon>Bacteria</taxon>
        <taxon>Bacillati</taxon>
        <taxon>Actinomycetota</taxon>
        <taxon>Actinomycetes</taxon>
        <taxon>Micromonosporales</taxon>
        <taxon>Micromonosporaceae</taxon>
        <taxon>Micromonospora</taxon>
    </lineage>
</organism>